<feature type="domain" description="EF-hand" evidence="16">
    <location>
        <begin position="623"/>
        <end position="651"/>
    </location>
</feature>
<keyword evidence="23" id="KW-1185">Reference proteome</keyword>
<feature type="domain" description="EH" evidence="15">
    <location>
        <begin position="577"/>
        <end position="674"/>
    </location>
</feature>
<evidence type="ECO:0000256" key="9">
    <source>
        <dbReference type="ARBA" id="ARBA00023065"/>
    </source>
</evidence>
<dbReference type="SUPFAM" id="SSF48065">
    <property type="entry name" value="DBL homology domain (DH-domain)"/>
    <property type="match status" value="1"/>
</dbReference>
<feature type="compositionally biased region" description="Polar residues" evidence="13">
    <location>
        <begin position="1130"/>
        <end position="1141"/>
    </location>
</feature>
<evidence type="ECO:0000256" key="13">
    <source>
        <dbReference type="SAM" id="MobiDB-lite"/>
    </source>
</evidence>
<keyword evidence="12" id="KW-0175">Coiled coil</keyword>
<feature type="compositionally biased region" description="Basic and acidic residues" evidence="13">
    <location>
        <begin position="734"/>
        <end position="757"/>
    </location>
</feature>
<dbReference type="InterPro" id="IPR018247">
    <property type="entry name" value="EF_Hand_1_Ca_BS"/>
</dbReference>
<feature type="region of interest" description="Disordered" evidence="13">
    <location>
        <begin position="706"/>
        <end position="757"/>
    </location>
</feature>
<dbReference type="PANTHER" id="PTHR11893">
    <property type="entry name" value="INNEXIN"/>
    <property type="match status" value="1"/>
</dbReference>
<dbReference type="GO" id="GO:0006897">
    <property type="term" value="P:endocytosis"/>
    <property type="evidence" value="ECO:0007669"/>
    <property type="project" value="UniProtKB-KW"/>
</dbReference>
<reference evidence="21" key="1">
    <citation type="submission" date="2021-02" db="EMBL/GenBank/DDBJ databases">
        <authorList>
            <person name="Nowell W R."/>
        </authorList>
    </citation>
    <scope>NUCLEOTIDE SEQUENCE</scope>
</reference>
<comment type="caution">
    <text evidence="21">The sequence shown here is derived from an EMBL/GenBank/DDBJ whole genome shotgun (WGS) entry which is preliminary data.</text>
</comment>
<evidence type="ECO:0000256" key="8">
    <source>
        <dbReference type="ARBA" id="ARBA00022989"/>
    </source>
</evidence>
<feature type="compositionally biased region" description="Polar residues" evidence="13">
    <location>
        <begin position="718"/>
        <end position="731"/>
    </location>
</feature>
<evidence type="ECO:0000259" key="16">
    <source>
        <dbReference type="SMART" id="SM00054"/>
    </source>
</evidence>
<dbReference type="Pfam" id="PF00876">
    <property type="entry name" value="Innexin"/>
    <property type="match status" value="1"/>
</dbReference>
<proteinExistence type="predicted"/>
<keyword evidence="2" id="KW-0728">SH3 domain</keyword>
<feature type="domain" description="SH3" evidence="20">
    <location>
        <begin position="1492"/>
        <end position="1552"/>
    </location>
</feature>
<dbReference type="SUPFAM" id="SSF47473">
    <property type="entry name" value="EF-hand"/>
    <property type="match status" value="1"/>
</dbReference>
<dbReference type="SMART" id="SM00233">
    <property type="entry name" value="PH"/>
    <property type="match status" value="1"/>
</dbReference>
<feature type="compositionally biased region" description="Polar residues" evidence="13">
    <location>
        <begin position="1166"/>
        <end position="1183"/>
    </location>
</feature>
<evidence type="ECO:0000259" key="19">
    <source>
        <dbReference type="SMART" id="SM00325"/>
    </source>
</evidence>
<dbReference type="CDD" id="cd00052">
    <property type="entry name" value="EH"/>
    <property type="match status" value="1"/>
</dbReference>
<evidence type="ECO:0000256" key="10">
    <source>
        <dbReference type="ARBA" id="ARBA00023136"/>
    </source>
</evidence>
<dbReference type="PROSITE" id="PS00018">
    <property type="entry name" value="EF_HAND_1"/>
    <property type="match status" value="1"/>
</dbReference>
<dbReference type="InterPro" id="IPR000990">
    <property type="entry name" value="Innexin"/>
</dbReference>
<dbReference type="SMART" id="SM00054">
    <property type="entry name" value="EFh"/>
    <property type="match status" value="1"/>
</dbReference>
<feature type="compositionally biased region" description="Polar residues" evidence="13">
    <location>
        <begin position="1372"/>
        <end position="1390"/>
    </location>
</feature>
<dbReference type="Pfam" id="PF16652">
    <property type="entry name" value="PH_13"/>
    <property type="match status" value="1"/>
</dbReference>
<accession>A0A813XXP1</accession>
<dbReference type="Pfam" id="PF12763">
    <property type="entry name" value="EH"/>
    <property type="match status" value="1"/>
</dbReference>
<keyword evidence="11" id="KW-0407">Ion channel</keyword>
<keyword evidence="10 14" id="KW-0472">Membrane</keyword>
<dbReference type="Gene3D" id="2.30.30.40">
    <property type="entry name" value="SH3 Domains"/>
    <property type="match status" value="5"/>
</dbReference>
<organism evidence="21 23">
    <name type="scientific">Didymodactylos carnosus</name>
    <dbReference type="NCBI Taxonomy" id="1234261"/>
    <lineage>
        <taxon>Eukaryota</taxon>
        <taxon>Metazoa</taxon>
        <taxon>Spiralia</taxon>
        <taxon>Gnathifera</taxon>
        <taxon>Rotifera</taxon>
        <taxon>Eurotatoria</taxon>
        <taxon>Bdelloidea</taxon>
        <taxon>Philodinida</taxon>
        <taxon>Philodinidae</taxon>
        <taxon>Didymodactylos</taxon>
    </lineage>
</organism>
<dbReference type="InterPro" id="IPR000261">
    <property type="entry name" value="EH_dom"/>
</dbReference>
<dbReference type="SMART" id="SM00325">
    <property type="entry name" value="RhoGEF"/>
    <property type="match status" value="1"/>
</dbReference>
<evidence type="ECO:0000256" key="14">
    <source>
        <dbReference type="SAM" id="Phobius"/>
    </source>
</evidence>
<dbReference type="InterPro" id="IPR036028">
    <property type="entry name" value="SH3-like_dom_sf"/>
</dbReference>
<feature type="domain" description="SH3" evidence="20">
    <location>
        <begin position="1433"/>
        <end position="1487"/>
    </location>
</feature>
<dbReference type="Gene3D" id="2.30.29.30">
    <property type="entry name" value="Pleckstrin-homology domain (PH domain)/Phosphotyrosine-binding domain (PTB)"/>
    <property type="match status" value="1"/>
</dbReference>
<dbReference type="EMBL" id="CAJOBC010001148">
    <property type="protein sequence ID" value="CAF3659148.1"/>
    <property type="molecule type" value="Genomic_DNA"/>
</dbReference>
<feature type="domain" description="DH" evidence="19">
    <location>
        <begin position="1659"/>
        <end position="1925"/>
    </location>
</feature>
<dbReference type="Pfam" id="PF00168">
    <property type="entry name" value="C2"/>
    <property type="match status" value="1"/>
</dbReference>
<dbReference type="Pfam" id="PF14604">
    <property type="entry name" value="SH3_9"/>
    <property type="match status" value="1"/>
</dbReference>
<feature type="region of interest" description="Disordered" evidence="13">
    <location>
        <begin position="770"/>
        <end position="815"/>
    </location>
</feature>
<evidence type="ECO:0000256" key="6">
    <source>
        <dbReference type="ARBA" id="ARBA00022692"/>
    </source>
</evidence>
<dbReference type="SMART" id="SM00027">
    <property type="entry name" value="EH"/>
    <property type="match status" value="1"/>
</dbReference>
<dbReference type="Pfam" id="PF00621">
    <property type="entry name" value="RhoGEF"/>
    <property type="match status" value="1"/>
</dbReference>
<dbReference type="SUPFAM" id="SSF50729">
    <property type="entry name" value="PH domain-like"/>
    <property type="match status" value="1"/>
</dbReference>
<keyword evidence="3" id="KW-0813">Transport</keyword>
<evidence type="ECO:0000259" key="17">
    <source>
        <dbReference type="SMART" id="SM00233"/>
    </source>
</evidence>
<dbReference type="Gene3D" id="2.60.40.150">
    <property type="entry name" value="C2 domain"/>
    <property type="match status" value="1"/>
</dbReference>
<dbReference type="GO" id="GO:0005886">
    <property type="term" value="C:plasma membrane"/>
    <property type="evidence" value="ECO:0007669"/>
    <property type="project" value="UniProtKB-SubCell"/>
</dbReference>
<keyword evidence="5" id="KW-0254">Endocytosis</keyword>
<evidence type="ECO:0000313" key="23">
    <source>
        <dbReference type="Proteomes" id="UP000663829"/>
    </source>
</evidence>
<evidence type="ECO:0000256" key="1">
    <source>
        <dbReference type="ARBA" id="ARBA00004651"/>
    </source>
</evidence>
<feature type="region of interest" description="Disordered" evidence="13">
    <location>
        <begin position="1372"/>
        <end position="1392"/>
    </location>
</feature>
<feature type="transmembrane region" description="Helical" evidence="14">
    <location>
        <begin position="28"/>
        <end position="45"/>
    </location>
</feature>
<keyword evidence="9" id="KW-0406">Ion transport</keyword>
<evidence type="ECO:0000259" key="15">
    <source>
        <dbReference type="SMART" id="SM00027"/>
    </source>
</evidence>
<dbReference type="GO" id="GO:0034220">
    <property type="term" value="P:monoatomic ion transmembrane transport"/>
    <property type="evidence" value="ECO:0007669"/>
    <property type="project" value="UniProtKB-KW"/>
</dbReference>
<dbReference type="OrthoDB" id="207120at2759"/>
<evidence type="ECO:0000313" key="21">
    <source>
        <dbReference type="EMBL" id="CAF0871862.1"/>
    </source>
</evidence>
<evidence type="ECO:0000259" key="18">
    <source>
        <dbReference type="SMART" id="SM00239"/>
    </source>
</evidence>
<keyword evidence="8 14" id="KW-1133">Transmembrane helix</keyword>
<feature type="domain" description="SH3" evidence="20">
    <location>
        <begin position="1578"/>
        <end position="1633"/>
    </location>
</feature>
<feature type="coiled-coil region" evidence="12">
    <location>
        <begin position="985"/>
        <end position="1019"/>
    </location>
</feature>
<dbReference type="SMART" id="SM00239">
    <property type="entry name" value="C2"/>
    <property type="match status" value="1"/>
</dbReference>
<feature type="domain" description="C2" evidence="18">
    <location>
        <begin position="2109"/>
        <end position="2210"/>
    </location>
</feature>
<dbReference type="Gene3D" id="1.10.287.1490">
    <property type="match status" value="1"/>
</dbReference>
<keyword evidence="4" id="KW-1003">Cell membrane</keyword>
<gene>
    <name evidence="21" type="ORF">GPM918_LOCUS7142</name>
    <name evidence="22" type="ORF">SRO942_LOCUS7142</name>
</gene>
<dbReference type="InterPro" id="IPR035892">
    <property type="entry name" value="C2_domain_sf"/>
</dbReference>
<evidence type="ECO:0000256" key="12">
    <source>
        <dbReference type="SAM" id="Coils"/>
    </source>
</evidence>
<evidence type="ECO:0000256" key="7">
    <source>
        <dbReference type="ARBA" id="ARBA00022837"/>
    </source>
</evidence>
<feature type="region of interest" description="Disordered" evidence="13">
    <location>
        <begin position="1761"/>
        <end position="1807"/>
    </location>
</feature>
<evidence type="ECO:0000256" key="11">
    <source>
        <dbReference type="ARBA" id="ARBA00023303"/>
    </source>
</evidence>
<dbReference type="InterPro" id="IPR011993">
    <property type="entry name" value="PH-like_dom_sf"/>
</dbReference>
<dbReference type="PANTHER" id="PTHR11893:SF36">
    <property type="entry name" value="INNEXIN-5"/>
    <property type="match status" value="1"/>
</dbReference>
<evidence type="ECO:0000256" key="2">
    <source>
        <dbReference type="ARBA" id="ARBA00022443"/>
    </source>
</evidence>
<dbReference type="Proteomes" id="UP000663829">
    <property type="component" value="Unassembled WGS sequence"/>
</dbReference>
<feature type="compositionally biased region" description="Polar residues" evidence="13">
    <location>
        <begin position="1791"/>
        <end position="1807"/>
    </location>
</feature>
<dbReference type="InterPro" id="IPR035899">
    <property type="entry name" value="DBL_dom_sf"/>
</dbReference>
<dbReference type="Proteomes" id="UP000681722">
    <property type="component" value="Unassembled WGS sequence"/>
</dbReference>
<dbReference type="Gene3D" id="1.10.238.10">
    <property type="entry name" value="EF-hand"/>
    <property type="match status" value="1"/>
</dbReference>
<dbReference type="GO" id="GO:0005085">
    <property type="term" value="F:guanyl-nucleotide exchange factor activity"/>
    <property type="evidence" value="ECO:0007669"/>
    <property type="project" value="InterPro"/>
</dbReference>
<feature type="domain" description="PH" evidence="17">
    <location>
        <begin position="1972"/>
        <end position="2081"/>
    </location>
</feature>
<keyword evidence="7" id="KW-0106">Calcium</keyword>
<dbReference type="InterPro" id="IPR000008">
    <property type="entry name" value="C2_dom"/>
</dbReference>
<dbReference type="SUPFAM" id="SSF50044">
    <property type="entry name" value="SH3-domain"/>
    <property type="match status" value="5"/>
</dbReference>
<feature type="domain" description="SH3" evidence="20">
    <location>
        <begin position="1228"/>
        <end position="1285"/>
    </location>
</feature>
<dbReference type="InterPro" id="IPR001452">
    <property type="entry name" value="SH3_domain"/>
</dbReference>
<evidence type="ECO:0000259" key="20">
    <source>
        <dbReference type="SMART" id="SM00326"/>
    </source>
</evidence>
<dbReference type="InterPro" id="IPR002048">
    <property type="entry name" value="EF_hand_dom"/>
</dbReference>
<comment type="subcellular location">
    <subcellularLocation>
        <location evidence="1">Cell membrane</location>
        <topology evidence="1">Multi-pass membrane protein</topology>
    </subcellularLocation>
</comment>
<evidence type="ECO:0000256" key="5">
    <source>
        <dbReference type="ARBA" id="ARBA00022583"/>
    </source>
</evidence>
<dbReference type="InterPro" id="IPR001849">
    <property type="entry name" value="PH_domain"/>
</dbReference>
<evidence type="ECO:0008006" key="24">
    <source>
        <dbReference type="Google" id="ProtNLM"/>
    </source>
</evidence>
<evidence type="ECO:0000256" key="4">
    <source>
        <dbReference type="ARBA" id="ARBA00022475"/>
    </source>
</evidence>
<dbReference type="InterPro" id="IPR011992">
    <property type="entry name" value="EF-hand-dom_pair"/>
</dbReference>
<dbReference type="InterPro" id="IPR000219">
    <property type="entry name" value="DH_dom"/>
</dbReference>
<dbReference type="SUPFAM" id="SSF49562">
    <property type="entry name" value="C2 domain (Calcium/lipid-binding domain, CaLB)"/>
    <property type="match status" value="1"/>
</dbReference>
<feature type="domain" description="SH3" evidence="20">
    <location>
        <begin position="1309"/>
        <end position="1365"/>
    </location>
</feature>
<dbReference type="SMART" id="SM00326">
    <property type="entry name" value="SH3"/>
    <property type="match status" value="5"/>
</dbReference>
<evidence type="ECO:0000313" key="22">
    <source>
        <dbReference type="EMBL" id="CAF3659148.1"/>
    </source>
</evidence>
<dbReference type="Pfam" id="PF00018">
    <property type="entry name" value="SH3_1"/>
    <property type="match status" value="4"/>
</dbReference>
<dbReference type="GO" id="GO:0005509">
    <property type="term" value="F:calcium ion binding"/>
    <property type="evidence" value="ECO:0007669"/>
    <property type="project" value="InterPro"/>
</dbReference>
<name>A0A813XXP1_9BILA</name>
<dbReference type="Gene3D" id="1.20.900.10">
    <property type="entry name" value="Dbl homology (DH) domain"/>
    <property type="match status" value="1"/>
</dbReference>
<dbReference type="EMBL" id="CAJNOQ010001148">
    <property type="protein sequence ID" value="CAF0871862.1"/>
    <property type="molecule type" value="Genomic_DNA"/>
</dbReference>
<keyword evidence="6 14" id="KW-0812">Transmembrane</keyword>
<evidence type="ECO:0000256" key="3">
    <source>
        <dbReference type="ARBA" id="ARBA00022448"/>
    </source>
</evidence>
<protein>
    <recommendedName>
        <fullName evidence="24">Intersectin-1</fullName>
    </recommendedName>
</protein>
<dbReference type="PRINTS" id="PR01262">
    <property type="entry name" value="INNEXIN"/>
</dbReference>
<sequence length="2249" mass="256928">MDIVGMVTRLPTLVFGASRCDDSFADRLSYKYTVLMLVVFAIIVTNKQFGTKHIQCWVPAQFTKNYEDYVNDICWVSNTYYIPLDEKVPKIDSVRRQNELVCTFLIPFCFYFPHLVWRSLSRRSGIDVRDIIDAAINYKSVDTATKDDNHKTELMEYIVEAIDKYVDDPRRQPDERGTKISIKRLFMTICIFLGKYLGNYLIIVYFTTKALYITNAVCQIFLLNLFLGQKFHLFGIQVVKRIIEGKGWDTKSIYFPKVTLCDFQIREALHPRDSHRYTVQCVLPLNLFSQQSIFDVIVWVTRFFPDKQYNYIKRRLQLMKRDTDFNQQPPEYVQGWYKEFIFGYLEPDGIFMLRLLSSNTSDFVCTEVINQLWQAYYHKDIKEISRKRRRELGGDVYVPPVQRQVSEPPDLTESYDTIRRRANYPSPSPISNGGMPLFSSSKNAGTSSYKNLLQRKRIDVCNYNNLHVKVQNKFVLPSTLPPSFLADTTLPGAVGNAFSMSRDNAVLTGMSMPSLISGVPVAKTFLPSIQTINAPTSSSTIAAPLTITGFPIYRAAVPPYTHSTGNLLKSGIPSPMLPPLTPPLRSKYLQQFHALVDITKTNGFMSASQAKTILQQTGLPQPVLHQIWTLADYDKDGKLTSDEFIIAMHACEVAKMGIQLPPRLPDEWCTQQQERKLSFGNTSGPKSNGSLFSSLNQELKDVFKTTDTTKRRAETTANDSVATATVDSTGSPAADRRNSVTSYEDKRRMNYEDGNKELERRRQMLKEIEEREQREREERERLREEKLQKQKDEQDRKKQMDLEKQLERQRQIEQQREEERKKLIEQRETARKEMERQRRLEWERQRMQELLTQKSRLTEQINDMKSREKGIELELQSMDDKIETCQNKIQQTNNSIHNIDDVIANIQKNSATQKSELEMLEQETKDLISRLATTQSEKEALESSLKQLNQSKEFGGTNRESDLVQVVKSQIENFKTENVRIDEQIATTSATCQEFQNQMEQLRTKLNQLENEARTKVKKDDTTKVVSPVSTTSSPNYDVFYSASSATNKQNSFEIENKTPTSLSTFDAIEIDPFQTVDPFSSNTIDQQLHQTQENNTDWFQQPHTAAIQDSLSEVTNDPFSAKYIPDSGSLPTTDPFSSQVVEAPLKTTSKKAAPKVSIKEKDRQSQQQFDPWGSSSTKQNNGFDNVGNNWTPFNPPENNGSPTTGWPQQTQTDTWANTGTSSKTNLIKYRAIFNYVSDREDELSISVDDEIWVDPAMQQHEGWLYGQLNQKQGLFPANYAEVAVEQPITNVPVPVAVPDTTSILKPGTLVITMLELQGKTPDKHLSFAKNELIEVIDQKDSSWYRGKLKGKFGYFPRNYVRIPTEAELNQFKNSPKTSPTSEKSVTSPTHIYPNLSDMTMNDETVIYRSPTVVPTSSSVNRHLSLRSVAMPDIYETLFSYVGSDPDDLSFNVGEHVIVLKRDGDWWRGKIGDREGTFPYNYVAKVEKPLQETATAILPYKATDKGQISFNIGEIIYIHKKGDKGWYHGELRRPGEAIQVGWFPANCVQLQSSSLDAQSPSAMPTVLQSPTSSSSSNPKVKAIYSYQAQHNDELSFEQDEILTIISEAGQGWYNAKLGDNVGLVPSTYVSLIENFEITNQIVPTSNSTHSIHNSSRLSAIRELIETEQRYVNDLRTVVNEFIIPATNYNILSSTDIDSLFINWYELIACNEIFLQALETQITPLSATLSNSEQDNRPITSRSSSLSNINRINRLNVPSFNRSSIQSSSLSTSPSLQNLKHRQHQRHERSPSVHSATSEHSQPISQQQDITFNISDDVSIGDILCEHIPHMGKDYFRYCNSRTYANKYLQEKLEPNDQFRVLLQKFQEKCGGLGLNGYLMKPIQRVTRYPLLIEKILKNTDENHCDYFLIKEAYEKARNLNEEINKQISDQENCTKLDWCQQHIRLENDDDMYLYDEYLVFNSLTTYNSKRKLLLNGILTKSSHGKELIGFLFNDFLLFATTKASSSHVQSQLFEPKTNLQFKMYKTPLFLSDISSAHEALNDQLTFSITTKIYDKPIVLKAPQTNVRTLWVRAINASVEECLLAEKSILAEKAVFSNTDNRLSKPSIARLMLFVQEATDIMPSTKTLNRHRSIDPYCEITVGNLTLKTRFVKRSIQPKWNTPMQFMLTDFDMDIIHISIYDHEFFSPPECLGSTSLLLSDLLLESGNDPRSSKMLEQASVPFTQTVYLNSGCSIIIKYYIQLLSSPSAS</sequence>
<dbReference type="CDD" id="cd00160">
    <property type="entry name" value="RhoGEF"/>
    <property type="match status" value="1"/>
</dbReference>
<feature type="transmembrane region" description="Helical" evidence="14">
    <location>
        <begin position="185"/>
        <end position="206"/>
    </location>
</feature>
<feature type="region of interest" description="Disordered" evidence="13">
    <location>
        <begin position="1126"/>
        <end position="1183"/>
    </location>
</feature>
<feature type="compositionally biased region" description="Low complexity" evidence="13">
    <location>
        <begin position="1761"/>
        <end position="1774"/>
    </location>
</feature>